<evidence type="ECO:0000313" key="6">
    <source>
        <dbReference type="EMBL" id="RSU04729.1"/>
    </source>
</evidence>
<dbReference type="RefSeq" id="WP_126830280.1">
    <property type="nucleotide sequence ID" value="NZ_CBCRYB010000002.1"/>
</dbReference>
<dbReference type="InterPro" id="IPR004136">
    <property type="entry name" value="NMO"/>
</dbReference>
<keyword evidence="6" id="KW-0503">Monooxygenase</keyword>
<proteinExistence type="predicted"/>
<evidence type="ECO:0000256" key="1">
    <source>
        <dbReference type="ARBA" id="ARBA00003535"/>
    </source>
</evidence>
<dbReference type="Pfam" id="PF03060">
    <property type="entry name" value="NMO"/>
    <property type="match status" value="2"/>
</dbReference>
<evidence type="ECO:0000256" key="5">
    <source>
        <dbReference type="ARBA" id="ARBA00023002"/>
    </source>
</evidence>
<dbReference type="Proteomes" id="UP000287101">
    <property type="component" value="Unassembled WGS sequence"/>
</dbReference>
<dbReference type="CDD" id="cd04730">
    <property type="entry name" value="NPD_like"/>
    <property type="match status" value="1"/>
</dbReference>
<dbReference type="InterPro" id="IPR017569">
    <property type="entry name" value="Enoyl_ACP_red-II_put"/>
</dbReference>
<keyword evidence="7" id="KW-1185">Reference proteome</keyword>
<dbReference type="PANTHER" id="PTHR32332:SF20">
    <property type="entry name" value="2-NITROPROPANE DIOXYGENASE-LIKE PROTEIN"/>
    <property type="match status" value="1"/>
</dbReference>
<dbReference type="InterPro" id="IPR013785">
    <property type="entry name" value="Aldolase_TIM"/>
</dbReference>
<dbReference type="OrthoDB" id="9778912at2"/>
<evidence type="ECO:0000256" key="4">
    <source>
        <dbReference type="ARBA" id="ARBA00022643"/>
    </source>
</evidence>
<sequence length="342" mass="36925">MNDKKVASNLCFDDCFFIKNKIEEIRMKRSKLCKMLNIKYPIFQGAMAWVAKAELASAVSNAGGLGIIASGHAPAEFVKSQIEQAKALTDHPFGVNIMLLSPHVDEVVEVVCQSGVRVVTTGAGSPAKYMSKFKEANITVIPVVASVALARRMERDGADAVIVEGMEAGGHIGKLTTLALVPQVVDAVSIPVISAGGIGDGRGVAAAFMLGVDAVQLGTRFLVAEETDIHSNYKEAVLKARDIDTAITGLSTGHPVRGIRNKLTRQYDKAEREELKKDQPDWDRLEDLGKGALKRAVVDGDTENSSMMAGQIAGLVTKRNQTCQEIIDELVEEYYIAIERAR</sequence>
<evidence type="ECO:0000256" key="2">
    <source>
        <dbReference type="ARBA" id="ARBA00013457"/>
    </source>
</evidence>
<dbReference type="PANTHER" id="PTHR32332">
    <property type="entry name" value="2-NITROPROPANE DIOXYGENASE"/>
    <property type="match status" value="1"/>
</dbReference>
<gene>
    <name evidence="6" type="ORF">CBF31_01545</name>
</gene>
<reference evidence="6 7" key="1">
    <citation type="submission" date="2017-05" db="EMBL/GenBank/DDBJ databases">
        <title>Vagococcus spp. assemblies.</title>
        <authorList>
            <person name="Gulvik C.A."/>
        </authorList>
    </citation>
    <scope>NUCLEOTIDE SEQUENCE [LARGE SCALE GENOMIC DNA]</scope>
    <source>
        <strain evidence="6 7">CCUG 41755</strain>
    </source>
</reference>
<keyword evidence="3" id="KW-0285">Flavoprotein</keyword>
<dbReference type="NCBIfam" id="TIGR03151">
    <property type="entry name" value="enACPred_II"/>
    <property type="match status" value="1"/>
</dbReference>
<name>A0A430ABW6_9ENTE</name>
<accession>A0A430ABW6</accession>
<evidence type="ECO:0000313" key="7">
    <source>
        <dbReference type="Proteomes" id="UP000287101"/>
    </source>
</evidence>
<dbReference type="SUPFAM" id="SSF51412">
    <property type="entry name" value="Inosine monophosphate dehydrogenase (IMPDH)"/>
    <property type="match status" value="1"/>
</dbReference>
<dbReference type="Gene3D" id="3.20.20.70">
    <property type="entry name" value="Aldolase class I"/>
    <property type="match status" value="1"/>
</dbReference>
<dbReference type="AlphaFoldDB" id="A0A430ABW6"/>
<protein>
    <recommendedName>
        <fullName evidence="2">Probable nitronate monooxygenase</fullName>
    </recommendedName>
</protein>
<evidence type="ECO:0000256" key="3">
    <source>
        <dbReference type="ARBA" id="ARBA00022630"/>
    </source>
</evidence>
<comment type="function">
    <text evidence="1">Nitronate monooxygenase that uses molecular oxygen to catalyze the oxidative denitrification of alkyl nitronates. Acts on propionate 3-nitronate (P3N), the presumed physiological substrate. Probably functions in the detoxification of P3N, a metabolic poison produced by plants and fungi as a defense mechanism.</text>
</comment>
<dbReference type="GO" id="GO:0018580">
    <property type="term" value="F:nitronate monooxygenase activity"/>
    <property type="evidence" value="ECO:0007669"/>
    <property type="project" value="InterPro"/>
</dbReference>
<dbReference type="EMBL" id="NGJY01000001">
    <property type="protein sequence ID" value="RSU04729.1"/>
    <property type="molecule type" value="Genomic_DNA"/>
</dbReference>
<keyword evidence="4" id="KW-0288">FMN</keyword>
<keyword evidence="5" id="KW-0560">Oxidoreductase</keyword>
<comment type="caution">
    <text evidence="6">The sequence shown here is derived from an EMBL/GenBank/DDBJ whole genome shotgun (WGS) entry which is preliminary data.</text>
</comment>
<organism evidence="6 7">
    <name type="scientific">Vagococcus fessus</name>
    <dbReference type="NCBI Taxonomy" id="120370"/>
    <lineage>
        <taxon>Bacteria</taxon>
        <taxon>Bacillati</taxon>
        <taxon>Bacillota</taxon>
        <taxon>Bacilli</taxon>
        <taxon>Lactobacillales</taxon>
        <taxon>Enterococcaceae</taxon>
        <taxon>Vagococcus</taxon>
    </lineage>
</organism>